<sequence>MKSLLTYFFITIPLFFYAQTQEATIYFNDGTSLFGYGEIYQEWKIKFRLTKDKKPDVWTDVMVSKIIFHGFEEDVEYRYLYKKEFSFRPFLLEVLTEGEVTLYADVFSSKVFIPFFSGNVASLRTVTLPVATKLYVKRDSEESITSINGAFKRKVKAYFHNCPILLEKVDNNEFTRMRIIELVNYYNDFCTKLD</sequence>
<evidence type="ECO:0000313" key="2">
    <source>
        <dbReference type="EMBL" id="TDY13759.1"/>
    </source>
</evidence>
<feature type="signal peptide" evidence="1">
    <location>
        <begin position="1"/>
        <end position="18"/>
    </location>
</feature>
<comment type="caution">
    <text evidence="2">The sequence shown here is derived from an EMBL/GenBank/DDBJ whole genome shotgun (WGS) entry which is preliminary data.</text>
</comment>
<name>A0ABY2G7J8_9FLAO</name>
<accession>A0ABY2G7J8</accession>
<evidence type="ECO:0000256" key="1">
    <source>
        <dbReference type="SAM" id="SignalP"/>
    </source>
</evidence>
<organism evidence="2 3">
    <name type="scientific">Meridianimaribacter flavus</name>
    <dbReference type="NCBI Taxonomy" id="571115"/>
    <lineage>
        <taxon>Bacteria</taxon>
        <taxon>Pseudomonadati</taxon>
        <taxon>Bacteroidota</taxon>
        <taxon>Flavobacteriia</taxon>
        <taxon>Flavobacteriales</taxon>
        <taxon>Flavobacteriaceae</taxon>
        <taxon>Meridianimaribacter</taxon>
    </lineage>
</organism>
<gene>
    <name evidence="2" type="ORF">A8975_0354</name>
</gene>
<reference evidence="2 3" key="1">
    <citation type="submission" date="2019-03" db="EMBL/GenBank/DDBJ databases">
        <title>Genomic Encyclopedia of Type Strains, Phase III (KMG-III): the genomes of soil and plant-associated and newly described type strains.</title>
        <authorList>
            <person name="Whitman W."/>
        </authorList>
    </citation>
    <scope>NUCLEOTIDE SEQUENCE [LARGE SCALE GENOMIC DNA]</scope>
    <source>
        <strain evidence="2 3">CGMCC 1.10957</strain>
    </source>
</reference>
<keyword evidence="3" id="KW-1185">Reference proteome</keyword>
<evidence type="ECO:0000313" key="3">
    <source>
        <dbReference type="Proteomes" id="UP000294930"/>
    </source>
</evidence>
<dbReference type="EMBL" id="SOQZ01000001">
    <property type="protein sequence ID" value="TDY13759.1"/>
    <property type="molecule type" value="Genomic_DNA"/>
</dbReference>
<feature type="chain" id="PRO_5046524704" description="DUF4105 domain-containing protein" evidence="1">
    <location>
        <begin position="19"/>
        <end position="194"/>
    </location>
</feature>
<protein>
    <recommendedName>
        <fullName evidence="4">DUF4105 domain-containing protein</fullName>
    </recommendedName>
</protein>
<dbReference type="Proteomes" id="UP000294930">
    <property type="component" value="Unassembled WGS sequence"/>
</dbReference>
<evidence type="ECO:0008006" key="4">
    <source>
        <dbReference type="Google" id="ProtNLM"/>
    </source>
</evidence>
<keyword evidence="1" id="KW-0732">Signal</keyword>
<dbReference type="RefSeq" id="WP_134198461.1">
    <property type="nucleotide sequence ID" value="NZ_SOQZ01000001.1"/>
</dbReference>
<proteinExistence type="predicted"/>